<keyword evidence="2" id="KW-1185">Reference proteome</keyword>
<comment type="caution">
    <text evidence="1">The sequence shown here is derived from an EMBL/GenBank/DDBJ whole genome shotgun (WGS) entry which is preliminary data.</text>
</comment>
<dbReference type="EMBL" id="RXNU01000013">
    <property type="protein sequence ID" value="RTR37407.1"/>
    <property type="molecule type" value="Genomic_DNA"/>
</dbReference>
<gene>
    <name evidence="1" type="ORF">EKG38_19215</name>
</gene>
<protein>
    <recommendedName>
        <fullName evidence="3">ABM domain-containing protein</fullName>
    </recommendedName>
</protein>
<evidence type="ECO:0000313" key="2">
    <source>
        <dbReference type="Proteomes" id="UP000267448"/>
    </source>
</evidence>
<dbReference type="AlphaFoldDB" id="A0A3S0RVT8"/>
<reference evidence="1 2" key="1">
    <citation type="submission" date="2018-12" db="EMBL/GenBank/DDBJ databases">
        <authorList>
            <person name="Yu L."/>
        </authorList>
    </citation>
    <scope>NUCLEOTIDE SEQUENCE [LARGE SCALE GENOMIC DNA]</scope>
    <source>
        <strain evidence="1 2">HAW-EB2</strain>
    </source>
</reference>
<accession>A0A3S0RVT8</accession>
<name>A0A3S0RVT8_9GAMM</name>
<organism evidence="1 2">
    <name type="scientific">Shewanella canadensis</name>
    <dbReference type="NCBI Taxonomy" id="271096"/>
    <lineage>
        <taxon>Bacteria</taxon>
        <taxon>Pseudomonadati</taxon>
        <taxon>Pseudomonadota</taxon>
        <taxon>Gammaproteobacteria</taxon>
        <taxon>Alteromonadales</taxon>
        <taxon>Shewanellaceae</taxon>
        <taxon>Shewanella</taxon>
    </lineage>
</organism>
<dbReference type="Proteomes" id="UP000267448">
    <property type="component" value="Unassembled WGS sequence"/>
</dbReference>
<sequence>METVSWTAKAGIEQRQMVNAVAQMVSDLEKVPGFRYQSLSLKETTEINTEESGAPSQWLQLYYWDSVEAAHNSNALMAPTASLTHLISLIEPNTVAIDVFPPQQQSSKLTLSS</sequence>
<proteinExistence type="predicted"/>
<dbReference type="OrthoDB" id="1445730at2"/>
<evidence type="ECO:0008006" key="3">
    <source>
        <dbReference type="Google" id="ProtNLM"/>
    </source>
</evidence>
<evidence type="ECO:0000313" key="1">
    <source>
        <dbReference type="EMBL" id="RTR37407.1"/>
    </source>
</evidence>